<dbReference type="PATRIC" id="fig|935700.4.peg.3"/>
<protein>
    <submittedName>
        <fullName evidence="5">XylR_2 protein</fullName>
    </submittedName>
</protein>
<dbReference type="SUPFAM" id="SSF46689">
    <property type="entry name" value="Homeodomain-like"/>
    <property type="match status" value="2"/>
</dbReference>
<keyword evidence="1" id="KW-0805">Transcription regulation</keyword>
<dbReference type="PANTHER" id="PTHR46796:SF6">
    <property type="entry name" value="ARAC SUBFAMILY"/>
    <property type="match status" value="1"/>
</dbReference>
<dbReference type="SMART" id="SM00342">
    <property type="entry name" value="HTH_ARAC"/>
    <property type="match status" value="1"/>
</dbReference>
<keyword evidence="3" id="KW-0804">Transcription</keyword>
<dbReference type="GO" id="GO:0003700">
    <property type="term" value="F:DNA-binding transcription factor activity"/>
    <property type="evidence" value="ECO:0007669"/>
    <property type="project" value="InterPro"/>
</dbReference>
<organism evidence="5 6">
    <name type="scientific">Jannaschia aquimarina</name>
    <dbReference type="NCBI Taxonomy" id="935700"/>
    <lineage>
        <taxon>Bacteria</taxon>
        <taxon>Pseudomonadati</taxon>
        <taxon>Pseudomonadota</taxon>
        <taxon>Alphaproteobacteria</taxon>
        <taxon>Rhodobacterales</taxon>
        <taxon>Roseobacteraceae</taxon>
        <taxon>Jannaschia</taxon>
    </lineage>
</organism>
<dbReference type="InterPro" id="IPR009057">
    <property type="entry name" value="Homeodomain-like_sf"/>
</dbReference>
<accession>A0A0D1DE19</accession>
<name>A0A0D1DE19_9RHOB</name>
<dbReference type="RefSeq" id="WP_084629195.1">
    <property type="nucleotide sequence ID" value="NZ_FZPF01000002.1"/>
</dbReference>
<dbReference type="PROSITE" id="PS01124">
    <property type="entry name" value="HTH_ARAC_FAMILY_2"/>
    <property type="match status" value="1"/>
</dbReference>
<dbReference type="GO" id="GO:0043565">
    <property type="term" value="F:sequence-specific DNA binding"/>
    <property type="evidence" value="ECO:0007669"/>
    <property type="project" value="InterPro"/>
</dbReference>
<dbReference type="InterPro" id="IPR018060">
    <property type="entry name" value="HTH_AraC"/>
</dbReference>
<evidence type="ECO:0000313" key="5">
    <source>
        <dbReference type="EMBL" id="KIT18203.1"/>
    </source>
</evidence>
<comment type="caution">
    <text evidence="5">The sequence shown here is derived from an EMBL/GenBank/DDBJ whole genome shotgun (WGS) entry which is preliminary data.</text>
</comment>
<evidence type="ECO:0000259" key="4">
    <source>
        <dbReference type="PROSITE" id="PS01124"/>
    </source>
</evidence>
<sequence length="292" mass="31411">MMDASAIDSRGDLGATGSFRPYLSPRSHSCDATGMTITALSPGKVDLSLAAMLLVLNVVPSRPSATPYHYRLNGEDIARRVHTAEGAAHAFFAGGDMELSCHNHDWECLVEFDGHSLEAVISEALEMLGGRLPEFASTFDAAVCTLARMAISHLRFGEPDRLYVEGLTVAMNARVLSLGRGAHGAAAVDGTDPRIACAIDYIEAHLGEDLSVAAIASAAAMSPSWFRSSFRAAMGQPVFAFARERRLERARPLLADHRLSLAQIAFTCGFSSHSHMTRLFAARYGASPKEMR</sequence>
<gene>
    <name evidence="5" type="primary">xylR_2</name>
    <name evidence="5" type="ORF">jaqu_00030</name>
</gene>
<reference evidence="5 6" key="1">
    <citation type="submission" date="2015-02" db="EMBL/GenBank/DDBJ databases">
        <title>Genome Sequence of Jannaschia aquimarina DSM28248, a member of the Roseobacter clade.</title>
        <authorList>
            <person name="Voget S."/>
            <person name="Daniel R."/>
        </authorList>
    </citation>
    <scope>NUCLEOTIDE SEQUENCE [LARGE SCALE GENOMIC DNA]</scope>
    <source>
        <strain evidence="5 6">GSW-M26</strain>
    </source>
</reference>
<dbReference type="EMBL" id="JYFE01000001">
    <property type="protein sequence ID" value="KIT18203.1"/>
    <property type="molecule type" value="Genomic_DNA"/>
</dbReference>
<dbReference type="Proteomes" id="UP000032232">
    <property type="component" value="Unassembled WGS sequence"/>
</dbReference>
<dbReference type="AlphaFoldDB" id="A0A0D1DE19"/>
<evidence type="ECO:0000313" key="6">
    <source>
        <dbReference type="Proteomes" id="UP000032232"/>
    </source>
</evidence>
<dbReference type="STRING" id="935700.jaqu_00030"/>
<evidence type="ECO:0000256" key="3">
    <source>
        <dbReference type="ARBA" id="ARBA00023163"/>
    </source>
</evidence>
<dbReference type="InterPro" id="IPR050204">
    <property type="entry name" value="AraC_XylS_family_regulators"/>
</dbReference>
<keyword evidence="6" id="KW-1185">Reference proteome</keyword>
<dbReference type="Gene3D" id="1.10.10.60">
    <property type="entry name" value="Homeodomain-like"/>
    <property type="match status" value="1"/>
</dbReference>
<evidence type="ECO:0000256" key="2">
    <source>
        <dbReference type="ARBA" id="ARBA00023125"/>
    </source>
</evidence>
<proteinExistence type="predicted"/>
<keyword evidence="2" id="KW-0238">DNA-binding</keyword>
<dbReference type="OrthoDB" id="9783876at2"/>
<dbReference type="Pfam" id="PF12833">
    <property type="entry name" value="HTH_18"/>
    <property type="match status" value="1"/>
</dbReference>
<evidence type="ECO:0000256" key="1">
    <source>
        <dbReference type="ARBA" id="ARBA00023015"/>
    </source>
</evidence>
<feature type="domain" description="HTH araC/xylS-type" evidence="4">
    <location>
        <begin position="196"/>
        <end position="292"/>
    </location>
</feature>
<dbReference type="PANTHER" id="PTHR46796">
    <property type="entry name" value="HTH-TYPE TRANSCRIPTIONAL ACTIVATOR RHAS-RELATED"/>
    <property type="match status" value="1"/>
</dbReference>